<gene>
    <name evidence="4" type="ORF">H9928_10500</name>
</gene>
<dbReference type="InterPro" id="IPR014756">
    <property type="entry name" value="Ig_E-set"/>
</dbReference>
<feature type="signal peptide" evidence="2">
    <location>
        <begin position="1"/>
        <end position="20"/>
    </location>
</feature>
<evidence type="ECO:0000256" key="2">
    <source>
        <dbReference type="SAM" id="SignalP"/>
    </source>
</evidence>
<feature type="domain" description="IPT/TIG" evidence="3">
    <location>
        <begin position="208"/>
        <end position="304"/>
    </location>
</feature>
<proteinExistence type="predicted"/>
<keyword evidence="1 2" id="KW-0732">Signal</keyword>
<feature type="chain" id="PRO_5038013899" evidence="2">
    <location>
        <begin position="21"/>
        <end position="681"/>
    </location>
</feature>
<protein>
    <submittedName>
        <fullName evidence="4">IPT/TIG domain-containing protein</fullName>
    </submittedName>
</protein>
<name>A0A948TNZ5_9BACT</name>
<dbReference type="Pfam" id="PF01833">
    <property type="entry name" value="TIG"/>
    <property type="match status" value="3"/>
</dbReference>
<dbReference type="PANTHER" id="PTHR46769:SF2">
    <property type="entry name" value="FIBROCYSTIN-L ISOFORM 2 PRECURSOR-RELATED"/>
    <property type="match status" value="1"/>
</dbReference>
<sequence>MKRIYYYLLPLLFAAPVMVACDDEGQTVVMLQNQDPVVTVTGISPASGYTGSEFTINGTEFGIMADAVKVTMGGTELEVVSVSENAIVVKVPEGATAGKITVDVYGQTVATEYMFDVLGEPGVTNVNPVYGFVGDEIVFSGHDLGVSEAFYTVLFSGTSEAAALTSAPSAESFAVKVPEGAVSGPIALTISGRNVNVPLTNGFTVLQHAAVTGLSVTSGYAGSEVTVNGTDLKPDLLEENVELQPIRVTLAQGTNVAEAVVDIERTTNEAIVAVLPADLAVGEYTVSVATSFETVATGNPLVYTVMATPVVDKVSVSQAHAGSDVTFVCSNLAGVTTDDVKVMFGETEAEVTSVDAESGNITVKVPVTLDAGSVALSLTVKGKSIDLGENALFTVLATPKITAINADSFLHDETTALVKEGDEIVISGEGFGTDSDNVVLRFGETEVRIVAISDTEIRAFVPSGSVDGAISLTFAGIETPVMGMNLKSLVDGMDVTAYVLKNYSHPFISLAQGNGDFERQGEWSRPADWIVVNNSGSNMEGFGLQHNPKYDLNAGNSLGLQTDWGFPNSLTNGRIYQCTAVPAGNYRLTGTVAEYAPKGQGNRGTGSACLVVDDASFEVTAEGSNDCIAKTAVDGVKDIVVDFALPGRQEIAIGFVGSFTNRQSYVKFNSFRVEYMGNSQN</sequence>
<dbReference type="InterPro" id="IPR002909">
    <property type="entry name" value="IPT_dom"/>
</dbReference>
<evidence type="ECO:0000259" key="3">
    <source>
        <dbReference type="SMART" id="SM00429"/>
    </source>
</evidence>
<comment type="caution">
    <text evidence="4">The sequence shown here is derived from an EMBL/GenBank/DDBJ whole genome shotgun (WGS) entry which is preliminary data.</text>
</comment>
<evidence type="ECO:0000313" key="4">
    <source>
        <dbReference type="EMBL" id="MBU3856961.1"/>
    </source>
</evidence>
<dbReference type="InterPro" id="IPR013783">
    <property type="entry name" value="Ig-like_fold"/>
</dbReference>
<organism evidence="4 5">
    <name type="scientific">Candidatus Phocaeicola excrementipullorum</name>
    <dbReference type="NCBI Taxonomy" id="2838731"/>
    <lineage>
        <taxon>Bacteria</taxon>
        <taxon>Pseudomonadati</taxon>
        <taxon>Bacteroidota</taxon>
        <taxon>Bacteroidia</taxon>
        <taxon>Bacteroidales</taxon>
        <taxon>Bacteroidaceae</taxon>
        <taxon>Phocaeicola</taxon>
    </lineage>
</organism>
<dbReference type="AlphaFoldDB" id="A0A948TNZ5"/>
<dbReference type="Pfam" id="PF16405">
    <property type="entry name" value="DUF5013"/>
    <property type="match status" value="1"/>
</dbReference>
<dbReference type="Gene3D" id="2.60.40.10">
    <property type="entry name" value="Immunoglobulins"/>
    <property type="match status" value="5"/>
</dbReference>
<feature type="domain" description="IPT/TIG" evidence="3">
    <location>
        <begin position="35"/>
        <end position="118"/>
    </location>
</feature>
<dbReference type="InterPro" id="IPR052387">
    <property type="entry name" value="Fibrocystin"/>
</dbReference>
<dbReference type="InterPro" id="IPR032181">
    <property type="entry name" value="DUF5013"/>
</dbReference>
<dbReference type="EMBL" id="JAHLFJ010000093">
    <property type="protein sequence ID" value="MBU3856961.1"/>
    <property type="molecule type" value="Genomic_DNA"/>
</dbReference>
<feature type="domain" description="IPT/TIG" evidence="3">
    <location>
        <begin position="120"/>
        <end position="206"/>
    </location>
</feature>
<feature type="domain" description="IPT/TIG" evidence="3">
    <location>
        <begin position="398"/>
        <end position="489"/>
    </location>
</feature>
<evidence type="ECO:0000313" key="5">
    <source>
        <dbReference type="Proteomes" id="UP000784286"/>
    </source>
</evidence>
<reference evidence="4" key="2">
    <citation type="submission" date="2021-04" db="EMBL/GenBank/DDBJ databases">
        <authorList>
            <person name="Gilroy R."/>
        </authorList>
    </citation>
    <scope>NUCLEOTIDE SEQUENCE</scope>
    <source>
        <strain evidence="4">8470</strain>
    </source>
</reference>
<dbReference type="SMART" id="SM00429">
    <property type="entry name" value="IPT"/>
    <property type="match status" value="4"/>
</dbReference>
<dbReference type="PANTHER" id="PTHR46769">
    <property type="entry name" value="POLYCYSTIC KIDNEY AND HEPATIC DISEASE 1 (AUTOSOMAL RECESSIVE)-LIKE 1"/>
    <property type="match status" value="1"/>
</dbReference>
<accession>A0A948TNZ5</accession>
<dbReference type="Proteomes" id="UP000784286">
    <property type="component" value="Unassembled WGS sequence"/>
</dbReference>
<dbReference type="SUPFAM" id="SSF81296">
    <property type="entry name" value="E set domains"/>
    <property type="match status" value="3"/>
</dbReference>
<reference evidence="4" key="1">
    <citation type="journal article" date="2021" name="PeerJ">
        <title>Extensive microbial diversity within the chicken gut microbiome revealed by metagenomics and culture.</title>
        <authorList>
            <person name="Gilroy R."/>
            <person name="Ravi A."/>
            <person name="Getino M."/>
            <person name="Pursley I."/>
            <person name="Horton D.L."/>
            <person name="Alikhan N.F."/>
            <person name="Baker D."/>
            <person name="Gharbi K."/>
            <person name="Hall N."/>
            <person name="Watson M."/>
            <person name="Adriaenssens E.M."/>
            <person name="Foster-Nyarko E."/>
            <person name="Jarju S."/>
            <person name="Secka A."/>
            <person name="Antonio M."/>
            <person name="Oren A."/>
            <person name="Chaudhuri R.R."/>
            <person name="La Ragione R."/>
            <person name="Hildebrand F."/>
            <person name="Pallen M.J."/>
        </authorList>
    </citation>
    <scope>NUCLEOTIDE SEQUENCE</scope>
    <source>
        <strain evidence="4">8470</strain>
    </source>
</reference>
<evidence type="ECO:0000256" key="1">
    <source>
        <dbReference type="ARBA" id="ARBA00022729"/>
    </source>
</evidence>
<dbReference type="PROSITE" id="PS51257">
    <property type="entry name" value="PROKAR_LIPOPROTEIN"/>
    <property type="match status" value="1"/>
</dbReference>